<dbReference type="InterPro" id="IPR004838">
    <property type="entry name" value="NHTrfase_class1_PyrdxlP-BS"/>
</dbReference>
<dbReference type="GO" id="GO:0030170">
    <property type="term" value="F:pyridoxal phosphate binding"/>
    <property type="evidence" value="ECO:0007669"/>
    <property type="project" value="InterPro"/>
</dbReference>
<dbReference type="Proteomes" id="UP000028602">
    <property type="component" value="Unassembled WGS sequence"/>
</dbReference>
<name>A0A085JF99_9GAMM</name>
<organism evidence="8 9">
    <name type="scientific">Tatumella ptyseos ATCC 33301</name>
    <dbReference type="NCBI Taxonomy" id="1005995"/>
    <lineage>
        <taxon>Bacteria</taxon>
        <taxon>Pseudomonadati</taxon>
        <taxon>Pseudomonadota</taxon>
        <taxon>Gammaproteobacteria</taxon>
        <taxon>Enterobacterales</taxon>
        <taxon>Erwiniaceae</taxon>
        <taxon>Tatumella</taxon>
    </lineage>
</organism>
<comment type="similarity">
    <text evidence="2 6">Belongs to the class-I pyridoxal-phosphate-dependent aminotransferase family.</text>
</comment>
<comment type="caution">
    <text evidence="8">The sequence shown here is derived from an EMBL/GenBank/DDBJ whole genome shotgun (WGS) entry which is preliminary data.</text>
</comment>
<dbReference type="GO" id="GO:0006520">
    <property type="term" value="P:amino acid metabolic process"/>
    <property type="evidence" value="ECO:0007669"/>
    <property type="project" value="InterPro"/>
</dbReference>
<dbReference type="EMBL" id="JMPR01000033">
    <property type="protein sequence ID" value="KFD19145.1"/>
    <property type="molecule type" value="Genomic_DNA"/>
</dbReference>
<dbReference type="PANTHER" id="PTHR46383">
    <property type="entry name" value="ASPARTATE AMINOTRANSFERASE"/>
    <property type="match status" value="1"/>
</dbReference>
<dbReference type="Pfam" id="PF00155">
    <property type="entry name" value="Aminotran_1_2"/>
    <property type="match status" value="1"/>
</dbReference>
<dbReference type="RefSeq" id="WP_029990979.1">
    <property type="nucleotide sequence ID" value="NZ_ATMJ01000037.1"/>
</dbReference>
<dbReference type="OrthoDB" id="9763453at2"/>
<evidence type="ECO:0000256" key="5">
    <source>
        <dbReference type="ARBA" id="ARBA00022898"/>
    </source>
</evidence>
<accession>A0A085JF99</accession>
<evidence type="ECO:0000256" key="4">
    <source>
        <dbReference type="ARBA" id="ARBA00022679"/>
    </source>
</evidence>
<dbReference type="FunFam" id="3.40.640.10:FF:000033">
    <property type="entry name" value="Aspartate aminotransferase"/>
    <property type="match status" value="1"/>
</dbReference>
<dbReference type="SUPFAM" id="SSF53383">
    <property type="entry name" value="PLP-dependent transferases"/>
    <property type="match status" value="1"/>
</dbReference>
<keyword evidence="9" id="KW-1185">Reference proteome</keyword>
<dbReference type="eggNOG" id="COG0436">
    <property type="taxonomic scope" value="Bacteria"/>
</dbReference>
<dbReference type="InterPro" id="IPR004839">
    <property type="entry name" value="Aminotransferase_I/II_large"/>
</dbReference>
<proteinExistence type="inferred from homology"/>
<keyword evidence="3 6" id="KW-0032">Aminotransferase</keyword>
<protein>
    <recommendedName>
        <fullName evidence="6">Aminotransferase</fullName>
        <ecNumber evidence="6">2.6.1.-</ecNumber>
    </recommendedName>
</protein>
<dbReference type="InterPro" id="IPR050596">
    <property type="entry name" value="AspAT/PAT-like"/>
</dbReference>
<dbReference type="Gene3D" id="3.90.1150.10">
    <property type="entry name" value="Aspartate Aminotransferase, domain 1"/>
    <property type="match status" value="1"/>
</dbReference>
<dbReference type="InterPro" id="IPR015422">
    <property type="entry name" value="PyrdxlP-dep_Trfase_small"/>
</dbReference>
<evidence type="ECO:0000256" key="2">
    <source>
        <dbReference type="ARBA" id="ARBA00007441"/>
    </source>
</evidence>
<gene>
    <name evidence="8" type="ORF">GTPT_1931</name>
</gene>
<sequence length="405" mass="44039">MSQNNTDSRLAKRVSRTELSMTVQIAQRARELQASGKKIINMGAGELDFETPEYIKLGAIKGIIEGQTRYTNVRGTSDLTEAICQKFLDDNHLIYSAAEVITGTGAKQLLFNAFQATLNDGDEVIIPAPYWVSYPEMVRLADGVPVIITTAAEQGYKITPSQLLNSLTPKTKWLLINSPGNPSGAIYTRQELLALAAVLKDYPQVLVLSDDIYEAITFDASFISFATANPGFKERTLTLNGVSKGYAMTGWRLGYAGGPEWLIQAMEKIQAQSTSNASSISQAAATVALTGNHSFLTVWRDILKTRRDHALDILNASPYLKAEKPQGAFYLFVDCRSIFGKSPEGGSPLFSDQDIAGFLIEFAGVAVVPGSAFGMPGHFRLAFSINSEDLMTACRAIVASVERLK</sequence>
<dbReference type="PANTHER" id="PTHR46383:SF1">
    <property type="entry name" value="ASPARTATE AMINOTRANSFERASE"/>
    <property type="match status" value="1"/>
</dbReference>
<evidence type="ECO:0000259" key="7">
    <source>
        <dbReference type="Pfam" id="PF00155"/>
    </source>
</evidence>
<dbReference type="InterPro" id="IPR015424">
    <property type="entry name" value="PyrdxlP-dep_Trfase"/>
</dbReference>
<dbReference type="EC" id="2.6.1.-" evidence="6"/>
<dbReference type="PROSITE" id="PS00105">
    <property type="entry name" value="AA_TRANSFER_CLASS_1"/>
    <property type="match status" value="1"/>
</dbReference>
<evidence type="ECO:0000256" key="3">
    <source>
        <dbReference type="ARBA" id="ARBA00022576"/>
    </source>
</evidence>
<dbReference type="GO" id="GO:0008483">
    <property type="term" value="F:transaminase activity"/>
    <property type="evidence" value="ECO:0007669"/>
    <property type="project" value="UniProtKB-KW"/>
</dbReference>
<dbReference type="InterPro" id="IPR015421">
    <property type="entry name" value="PyrdxlP-dep_Trfase_major"/>
</dbReference>
<keyword evidence="4 6" id="KW-0808">Transferase</keyword>
<dbReference type="AlphaFoldDB" id="A0A085JF99"/>
<feature type="domain" description="Aminotransferase class I/classII large" evidence="7">
    <location>
        <begin position="37"/>
        <end position="397"/>
    </location>
</feature>
<dbReference type="Gene3D" id="3.40.640.10">
    <property type="entry name" value="Type I PLP-dependent aspartate aminotransferase-like (Major domain)"/>
    <property type="match status" value="1"/>
</dbReference>
<reference evidence="8 9" key="1">
    <citation type="submission" date="2014-05" db="EMBL/GenBank/DDBJ databases">
        <title>ATOL: Assembling a taxonomically balanced genome-scale reconstruction of the evolutionary history of the Enterobacteriaceae.</title>
        <authorList>
            <person name="Plunkett G.III."/>
            <person name="Neeno-Eckwall E.C."/>
            <person name="Glasner J.D."/>
            <person name="Perna N.T."/>
        </authorList>
    </citation>
    <scope>NUCLEOTIDE SEQUENCE [LARGE SCALE GENOMIC DNA]</scope>
    <source>
        <strain evidence="8 9">ATCC 33301</strain>
    </source>
</reference>
<comment type="cofactor">
    <cofactor evidence="1 6">
        <name>pyridoxal 5'-phosphate</name>
        <dbReference type="ChEBI" id="CHEBI:597326"/>
    </cofactor>
</comment>
<evidence type="ECO:0000313" key="9">
    <source>
        <dbReference type="Proteomes" id="UP000028602"/>
    </source>
</evidence>
<evidence type="ECO:0000313" key="8">
    <source>
        <dbReference type="EMBL" id="KFD19145.1"/>
    </source>
</evidence>
<dbReference type="CDD" id="cd00609">
    <property type="entry name" value="AAT_like"/>
    <property type="match status" value="1"/>
</dbReference>
<evidence type="ECO:0000256" key="6">
    <source>
        <dbReference type="RuleBase" id="RU000481"/>
    </source>
</evidence>
<keyword evidence="5" id="KW-0663">Pyridoxal phosphate</keyword>
<evidence type="ECO:0000256" key="1">
    <source>
        <dbReference type="ARBA" id="ARBA00001933"/>
    </source>
</evidence>